<dbReference type="PANTHER" id="PTHR31339:SF9">
    <property type="entry name" value="PLASMIN AND FIBRONECTIN-BINDING PROTEIN A"/>
    <property type="match status" value="1"/>
</dbReference>
<organism evidence="2">
    <name type="scientific">marine sediment metagenome</name>
    <dbReference type="NCBI Taxonomy" id="412755"/>
    <lineage>
        <taxon>unclassified sequences</taxon>
        <taxon>metagenomes</taxon>
        <taxon>ecological metagenomes</taxon>
    </lineage>
</organism>
<sequence length="99" mass="10987">MKMIKSIYNINDYGAVADDKTLNSDVFAAVIRECSQAGGGTIYIPAGIFLTGPIQLTSNITIYLEAGARVKFVQNIEHYNVIIDRWEGLEQEVYAPMIN</sequence>
<reference evidence="2" key="1">
    <citation type="journal article" date="2014" name="Front. Microbiol.">
        <title>High frequency of phylogenetically diverse reductive dehalogenase-homologous genes in deep subseafloor sedimentary metagenomes.</title>
        <authorList>
            <person name="Kawai M."/>
            <person name="Futagami T."/>
            <person name="Toyoda A."/>
            <person name="Takaki Y."/>
            <person name="Nishi S."/>
            <person name="Hori S."/>
            <person name="Arai W."/>
            <person name="Tsubouchi T."/>
            <person name="Morono Y."/>
            <person name="Uchiyama I."/>
            <person name="Ito T."/>
            <person name="Fujiyama A."/>
            <person name="Inagaki F."/>
            <person name="Takami H."/>
        </authorList>
    </citation>
    <scope>NUCLEOTIDE SEQUENCE</scope>
    <source>
        <strain evidence="2">Expedition CK06-06</strain>
    </source>
</reference>
<dbReference type="EMBL" id="BARV01001750">
    <property type="protein sequence ID" value="GAH99751.1"/>
    <property type="molecule type" value="Genomic_DNA"/>
</dbReference>
<accession>X1JYH2</accession>
<name>X1JYH2_9ZZZZ</name>
<proteinExistence type="predicted"/>
<dbReference type="InterPro" id="IPR051801">
    <property type="entry name" value="GH28_Enzymes"/>
</dbReference>
<feature type="domain" description="Rhamnogalacturonase A/B/Epimerase-like pectate lyase" evidence="1">
    <location>
        <begin position="8"/>
        <end position="63"/>
    </location>
</feature>
<gene>
    <name evidence="2" type="ORF">S06H3_04877</name>
</gene>
<comment type="caution">
    <text evidence="2">The sequence shown here is derived from an EMBL/GenBank/DDBJ whole genome shotgun (WGS) entry which is preliminary data.</text>
</comment>
<protein>
    <recommendedName>
        <fullName evidence="1">Rhamnogalacturonase A/B/Epimerase-like pectate lyase domain-containing protein</fullName>
    </recommendedName>
</protein>
<dbReference type="PANTHER" id="PTHR31339">
    <property type="entry name" value="PECTIN LYASE-RELATED"/>
    <property type="match status" value="1"/>
</dbReference>
<evidence type="ECO:0000313" key="2">
    <source>
        <dbReference type="EMBL" id="GAH99751.1"/>
    </source>
</evidence>
<dbReference type="InterPro" id="IPR011050">
    <property type="entry name" value="Pectin_lyase_fold/virulence"/>
</dbReference>
<dbReference type="InterPro" id="IPR012334">
    <property type="entry name" value="Pectin_lyas_fold"/>
</dbReference>
<dbReference type="SUPFAM" id="SSF51126">
    <property type="entry name" value="Pectin lyase-like"/>
    <property type="match status" value="1"/>
</dbReference>
<evidence type="ECO:0000259" key="1">
    <source>
        <dbReference type="Pfam" id="PF12708"/>
    </source>
</evidence>
<dbReference type="AlphaFoldDB" id="X1JYH2"/>
<dbReference type="Pfam" id="PF12708">
    <property type="entry name" value="Pect-lyase_RHGA_epim"/>
    <property type="match status" value="1"/>
</dbReference>
<dbReference type="Gene3D" id="2.160.20.10">
    <property type="entry name" value="Single-stranded right-handed beta-helix, Pectin lyase-like"/>
    <property type="match status" value="1"/>
</dbReference>
<dbReference type="InterPro" id="IPR024535">
    <property type="entry name" value="RHGA/B-epi-like_pectate_lyase"/>
</dbReference>